<reference evidence="1 2" key="1">
    <citation type="journal article" date="2016" name="Nat. Commun.">
        <title>Thousands of microbial genomes shed light on interconnected biogeochemical processes in an aquifer system.</title>
        <authorList>
            <person name="Anantharaman K."/>
            <person name="Brown C.T."/>
            <person name="Hug L.A."/>
            <person name="Sharon I."/>
            <person name="Castelle C.J."/>
            <person name="Probst A.J."/>
            <person name="Thomas B.C."/>
            <person name="Singh A."/>
            <person name="Wilkins M.J."/>
            <person name="Karaoz U."/>
            <person name="Brodie E.L."/>
            <person name="Williams K.H."/>
            <person name="Hubbard S.S."/>
            <person name="Banfield J.F."/>
        </authorList>
    </citation>
    <scope>NUCLEOTIDE SEQUENCE [LARGE SCALE GENOMIC DNA]</scope>
</reference>
<name>A0A1G1WIY9_9BACT</name>
<organism evidence="1 2">
    <name type="scientific">Candidatus Woykebacteria bacterium RBG_19FT_COMBO_43_10</name>
    <dbReference type="NCBI Taxonomy" id="1802598"/>
    <lineage>
        <taxon>Bacteria</taxon>
        <taxon>Candidatus Woykeibacteriota</taxon>
    </lineage>
</organism>
<gene>
    <name evidence="1" type="ORF">A2Z42_00335</name>
</gene>
<protein>
    <recommendedName>
        <fullName evidence="3">Bacterial Ig domain-containing protein</fullName>
    </recommendedName>
</protein>
<evidence type="ECO:0008006" key="3">
    <source>
        <dbReference type="Google" id="ProtNLM"/>
    </source>
</evidence>
<evidence type="ECO:0000313" key="1">
    <source>
        <dbReference type="EMBL" id="OGY27682.1"/>
    </source>
</evidence>
<dbReference type="Proteomes" id="UP000176645">
    <property type="component" value="Unassembled WGS sequence"/>
</dbReference>
<proteinExistence type="predicted"/>
<evidence type="ECO:0000313" key="2">
    <source>
        <dbReference type="Proteomes" id="UP000176645"/>
    </source>
</evidence>
<sequence length="135" mass="14609">MDKNHRISQILNIGLAVLLLIALAVTVYSINQARSLQSEAKGKPTQTLATLSVTPDPVPARTNPTVSGTGFTSGKELLVGIPGDLRFTRMTPDSTGSFSFVYTARELVPATYTIEAWGQRGKNWELKASTLFVVE</sequence>
<dbReference type="EMBL" id="MHCU01000026">
    <property type="protein sequence ID" value="OGY27682.1"/>
    <property type="molecule type" value="Genomic_DNA"/>
</dbReference>
<accession>A0A1G1WIY9</accession>
<comment type="caution">
    <text evidence="1">The sequence shown here is derived from an EMBL/GenBank/DDBJ whole genome shotgun (WGS) entry which is preliminary data.</text>
</comment>
<dbReference type="AlphaFoldDB" id="A0A1G1WIY9"/>